<feature type="compositionally biased region" description="Polar residues" evidence="1">
    <location>
        <begin position="270"/>
        <end position="280"/>
    </location>
</feature>
<name>A0A3B0UXS0_9ZZZZ</name>
<feature type="compositionally biased region" description="Pro residues" evidence="1">
    <location>
        <begin position="342"/>
        <end position="355"/>
    </location>
</feature>
<accession>A0A3B0UXS0</accession>
<dbReference type="AlphaFoldDB" id="A0A3B0UXS0"/>
<feature type="region of interest" description="Disordered" evidence="1">
    <location>
        <begin position="261"/>
        <end position="310"/>
    </location>
</feature>
<proteinExistence type="predicted"/>
<reference evidence="2" key="1">
    <citation type="submission" date="2018-06" db="EMBL/GenBank/DDBJ databases">
        <authorList>
            <person name="Zhirakovskaya E."/>
        </authorList>
    </citation>
    <scope>NUCLEOTIDE SEQUENCE</scope>
</reference>
<sequence>MSHLPNRNQQQPLPTFLAGQGQAIACWQRELERSTARRKSLARACAWAEETDAKSTPRLQTEPLLGHCLAELLDKPDREQVWVEPEKPSTRQSVAKAPVVESHDETTGARLPQAKRKASQVDLPLSVNKRVKRERLRQLAGKTAVTPTQFRATKKQRQTKLPTVRHKAEQRTPIAKKADFAKRQASQQQVAVWQQAVAQRAHKQAWTANRTAPKRASGLEEVRPLPEQSQNGLSNQWNQPFTGQTISTHLLRALAQPKQTMIGQAKRPSKASQPFSQLAQSKRPYHPEPHQPQSVTMKPEASIPLPSLPASPPETRAYLADEARGKTIIKPSDSLGQDEPRFAPPHLAPTLPPLQPTQWPYLPNTPVATAVAQRSAQREAAPETENLDDLARLIKQILDEESRRYGIDV</sequence>
<evidence type="ECO:0000313" key="2">
    <source>
        <dbReference type="EMBL" id="VAW30267.1"/>
    </source>
</evidence>
<gene>
    <name evidence="2" type="ORF">MNBD_CHLOROFLEXI01-3952</name>
</gene>
<dbReference type="EMBL" id="UOEU01000038">
    <property type="protein sequence ID" value="VAW30267.1"/>
    <property type="molecule type" value="Genomic_DNA"/>
</dbReference>
<feature type="region of interest" description="Disordered" evidence="1">
    <location>
        <begin position="84"/>
        <end position="121"/>
    </location>
</feature>
<feature type="region of interest" description="Disordered" evidence="1">
    <location>
        <begin position="329"/>
        <end position="363"/>
    </location>
</feature>
<evidence type="ECO:0000256" key="1">
    <source>
        <dbReference type="SAM" id="MobiDB-lite"/>
    </source>
</evidence>
<feature type="region of interest" description="Disordered" evidence="1">
    <location>
        <begin position="143"/>
        <end position="170"/>
    </location>
</feature>
<protein>
    <submittedName>
        <fullName evidence="2">Uncharacterized protein</fullName>
    </submittedName>
</protein>
<organism evidence="2">
    <name type="scientific">hydrothermal vent metagenome</name>
    <dbReference type="NCBI Taxonomy" id="652676"/>
    <lineage>
        <taxon>unclassified sequences</taxon>
        <taxon>metagenomes</taxon>
        <taxon>ecological metagenomes</taxon>
    </lineage>
</organism>